<gene>
    <name evidence="2" type="ORF">F53441_11405</name>
</gene>
<dbReference type="GO" id="GO:0005634">
    <property type="term" value="C:nucleus"/>
    <property type="evidence" value="ECO:0007669"/>
    <property type="project" value="InterPro"/>
</dbReference>
<feature type="compositionally biased region" description="Basic residues" evidence="1">
    <location>
        <begin position="1"/>
        <end position="10"/>
    </location>
</feature>
<dbReference type="Proteomes" id="UP000605986">
    <property type="component" value="Unassembled WGS sequence"/>
</dbReference>
<feature type="compositionally biased region" description="Polar residues" evidence="1">
    <location>
        <begin position="878"/>
        <end position="896"/>
    </location>
</feature>
<comment type="caution">
    <text evidence="2">The sequence shown here is derived from an EMBL/GenBank/DDBJ whole genome shotgun (WGS) entry which is preliminary data.</text>
</comment>
<feature type="region of interest" description="Disordered" evidence="1">
    <location>
        <begin position="1"/>
        <end position="39"/>
    </location>
</feature>
<accession>A0A8H4NQ64</accession>
<dbReference type="GO" id="GO:0046982">
    <property type="term" value="F:protein heterodimerization activity"/>
    <property type="evidence" value="ECO:0007669"/>
    <property type="project" value="InterPro"/>
</dbReference>
<feature type="compositionally biased region" description="Polar residues" evidence="1">
    <location>
        <begin position="769"/>
        <end position="781"/>
    </location>
</feature>
<evidence type="ECO:0000313" key="2">
    <source>
        <dbReference type="EMBL" id="KAF4443550.1"/>
    </source>
</evidence>
<protein>
    <submittedName>
        <fullName evidence="2">Uncharacterized protein</fullName>
    </submittedName>
</protein>
<dbReference type="InterPro" id="IPR009072">
    <property type="entry name" value="Histone-fold"/>
</dbReference>
<evidence type="ECO:0000313" key="3">
    <source>
        <dbReference type="Proteomes" id="UP000605986"/>
    </source>
</evidence>
<dbReference type="EMBL" id="JAADJG010000572">
    <property type="protein sequence ID" value="KAF4443550.1"/>
    <property type="molecule type" value="Genomic_DNA"/>
</dbReference>
<feature type="compositionally biased region" description="Polar residues" evidence="1">
    <location>
        <begin position="487"/>
        <end position="513"/>
    </location>
</feature>
<feature type="region of interest" description="Disordered" evidence="1">
    <location>
        <begin position="541"/>
        <end position="560"/>
    </location>
</feature>
<dbReference type="PANTHER" id="PTHR15992">
    <property type="entry name" value="HOLLIDAY JUNCTION RECOGNITION PROTEIN"/>
    <property type="match status" value="1"/>
</dbReference>
<dbReference type="Pfam" id="PF10384">
    <property type="entry name" value="Scm3"/>
    <property type="match status" value="1"/>
</dbReference>
<dbReference type="GO" id="GO:0042393">
    <property type="term" value="F:histone binding"/>
    <property type="evidence" value="ECO:0007669"/>
    <property type="project" value="InterPro"/>
</dbReference>
<feature type="compositionally biased region" description="Basic and acidic residues" evidence="1">
    <location>
        <begin position="807"/>
        <end position="817"/>
    </location>
</feature>
<feature type="compositionally biased region" description="Polar residues" evidence="1">
    <location>
        <begin position="147"/>
        <end position="157"/>
    </location>
</feature>
<dbReference type="Gene3D" id="1.10.20.10">
    <property type="entry name" value="Histone, subunit A"/>
    <property type="match status" value="1"/>
</dbReference>
<feature type="region of interest" description="Disordered" evidence="1">
    <location>
        <begin position="280"/>
        <end position="412"/>
    </location>
</feature>
<keyword evidence="3" id="KW-1185">Reference proteome</keyword>
<dbReference type="AlphaFoldDB" id="A0A8H4NQ64"/>
<name>A0A8H4NQ64_9HYPO</name>
<reference evidence="2" key="1">
    <citation type="submission" date="2020-01" db="EMBL/GenBank/DDBJ databases">
        <title>Identification and distribution of gene clusters putatively required for synthesis of sphingolipid metabolism inhibitors in phylogenetically diverse species of the filamentous fungus Fusarium.</title>
        <authorList>
            <person name="Kim H.-S."/>
            <person name="Busman M."/>
            <person name="Brown D.W."/>
            <person name="Divon H."/>
            <person name="Uhlig S."/>
            <person name="Proctor R.H."/>
        </authorList>
    </citation>
    <scope>NUCLEOTIDE SEQUENCE</scope>
    <source>
        <strain evidence="2">NRRL 53441</strain>
    </source>
</reference>
<feature type="region of interest" description="Disordered" evidence="1">
    <location>
        <begin position="135"/>
        <end position="199"/>
    </location>
</feature>
<dbReference type="InterPro" id="IPR018465">
    <property type="entry name" value="Scm3/HJURP"/>
</dbReference>
<feature type="compositionally biased region" description="Low complexity" evidence="1">
    <location>
        <begin position="350"/>
        <end position="368"/>
    </location>
</feature>
<proteinExistence type="predicted"/>
<sequence length="983" mass="109029">MEPPTKRRRHDSSARQDAQDEDDDDELASHPQEIRMRRDPDIQLALKRANADHKLQATMAHIIEKYSRDFEGIGDEIDMATGDIVVNNGHLHSMRDEGDVEGLWIEGDSNIDEDEGILLEDLIDEYSDGEELVKEIRDSQSDHENSQEPSTAQQDTPINVKDRGEGTDIATQSDLNMVNGFPHNPNARLSSDPHHDHNRFGHPPYGPDTSLGLGPPPGFGPWGMMPGFSMQAWGRDDIPPYFNMPPSIPGPWFIGGRYDFPANNGQTSIWSRNWAKKTKRAGSMKGLTRQALDKQPGDTSAKEQFTAMDDDRKSMSKEPQPVSQEVPASDRTINACDDDDGLIFSSATDPASLPESGLSPSPSEVSASKENTQRHPEKALQDTGGNVIKVPSQNDEDGSGRRRSGRARKQTEYMGKISWDDAKELRKTAQTLSVELYRSDPVIRKEFQSVDNTDVEGVSLLEKSQINLPPTKEPEMEMISRQVIPDSQDTATPFNSSTPRPSQSQEISNTPHTFSHPFVPRMELSDDEAPLVLSRIRRTKCRAGTPSPAPLSPDIPTQVRNGSGEHMVVVASSPPKINNRVAPRIETEVVGVLSQAVESLKRKRGRPKGSTRRAGGETLFPAITVATNSRPAPQKRKVGRPRKSDVSNPIVEAEVKEHYLEVTHSHDPPDHGEVTQQEQVHEALESEVPQASRHMSHELKWLLKTKPRSPTSNKQVRPRRSWEKLRQPGDTMEEPIEIIEKTPAAPEGQPVSRKSQEPLQETRAVMQETMETPETAINIQDEQPFEAGLTSPADGTGPPDYSAPRSPRSDEESHLDSVADYESLDNEPVQDDEPLPILPKDSMVQGASTPRKPKATRAPLTEPASSSHKPHTPRHTAIRTTCAPSSRRSLLSFISDSESDTDGSRDELARRVKSASRAASARPSTKKVWRSTALTREVHRTPSRRRIHEMSSPISTVKTPGGTIRMCGEDEYQCGRDFCFTCI</sequence>
<feature type="compositionally biased region" description="Basic and acidic residues" evidence="1">
    <location>
        <begin position="371"/>
        <end position="380"/>
    </location>
</feature>
<evidence type="ECO:0000256" key="1">
    <source>
        <dbReference type="SAM" id="MobiDB-lite"/>
    </source>
</evidence>
<feature type="compositionally biased region" description="Acidic residues" evidence="1">
    <location>
        <begin position="822"/>
        <end position="834"/>
    </location>
</feature>
<feature type="region of interest" description="Disordered" evidence="1">
    <location>
        <begin position="704"/>
        <end position="926"/>
    </location>
</feature>
<organism evidence="2 3">
    <name type="scientific">Fusarium austroafricanum</name>
    <dbReference type="NCBI Taxonomy" id="2364996"/>
    <lineage>
        <taxon>Eukaryota</taxon>
        <taxon>Fungi</taxon>
        <taxon>Dikarya</taxon>
        <taxon>Ascomycota</taxon>
        <taxon>Pezizomycotina</taxon>
        <taxon>Sordariomycetes</taxon>
        <taxon>Hypocreomycetidae</taxon>
        <taxon>Hypocreales</taxon>
        <taxon>Nectriaceae</taxon>
        <taxon>Fusarium</taxon>
        <taxon>Fusarium concolor species complex</taxon>
    </lineage>
</organism>
<feature type="region of interest" description="Disordered" evidence="1">
    <location>
        <begin position="487"/>
        <end position="522"/>
    </location>
</feature>
<dbReference type="OrthoDB" id="2420608at2759"/>
<dbReference type="PANTHER" id="PTHR15992:SF5">
    <property type="entry name" value="HOLLIDAY JUNCTION RECOGNITION PROTEIN"/>
    <property type="match status" value="1"/>
</dbReference>
<feature type="compositionally biased region" description="Basic and acidic residues" evidence="1">
    <location>
        <begin position="135"/>
        <end position="146"/>
    </location>
</feature>
<feature type="compositionally biased region" description="Basic residues" evidence="1">
    <location>
        <begin position="868"/>
        <end position="877"/>
    </location>
</feature>